<dbReference type="PRINTS" id="PR00969">
    <property type="entry name" value="CHAPERONPILI"/>
</dbReference>
<sequence length="248" mass="27973">MASRIMLFPLRFVIIIFLITFISDKVQASVTILGSRIIYPGNAISVDVQLKNNDRIPYVIQTWFDNGNMDSQPGEKSDAPFIVTPPVFRIQPLTGQVLRIRFMPEISLPQDRETVFWFNSLQIPPANIQGESGRNSMVLMLRNRMKIFYRPKGISQPDNIFEGLKVAIKKEGVEINNIRPWYLSLTDVAIKTAGKEIVCDADMIAPYSKKTVRCKSAIQFPSNNSVVSLSAMNDQGAKVSEKYPISAW</sequence>
<dbReference type="Gene3D" id="2.60.40.10">
    <property type="entry name" value="Immunoglobulins"/>
    <property type="match status" value="2"/>
</dbReference>
<dbReference type="Pfam" id="PF00345">
    <property type="entry name" value="PapD_N"/>
    <property type="match status" value="1"/>
</dbReference>
<reference evidence="8 9" key="1">
    <citation type="journal article" date="2018" name="Int J Genomics">
        <title>Comparative Genomics Analysis of Plasmid pPV989-94 from a Clinical Isolate of Pantoea vagans PV989.</title>
        <authorList>
            <person name="Xu L."/>
            <person name="Yin M."/>
            <person name="Zhu T."/>
            <person name="Lu J."/>
            <person name="Bao Q."/>
        </authorList>
    </citation>
    <scope>NUCLEOTIDE SEQUENCE [LARGE SCALE GENOMIC DNA]</scope>
    <source>
        <strain evidence="8 9">PV989</strain>
    </source>
</reference>
<evidence type="ECO:0000256" key="4">
    <source>
        <dbReference type="ARBA" id="ARBA00022764"/>
    </source>
</evidence>
<dbReference type="Proteomes" id="UP000241538">
    <property type="component" value="Chromosome"/>
</dbReference>
<keyword evidence="5" id="KW-0143">Chaperone</keyword>
<evidence type="ECO:0000256" key="2">
    <source>
        <dbReference type="ARBA" id="ARBA00007399"/>
    </source>
</evidence>
<dbReference type="AlphaFoldDB" id="A0AAN1NRB2"/>
<dbReference type="SUPFAM" id="SSF49354">
    <property type="entry name" value="PapD-like"/>
    <property type="match status" value="1"/>
</dbReference>
<proteinExistence type="inferred from homology"/>
<accession>A0AAN1NRB2</accession>
<dbReference type="InterPro" id="IPR036316">
    <property type="entry name" value="Pili_assmbl_chap_C_dom_sf"/>
</dbReference>
<dbReference type="GO" id="GO:0030288">
    <property type="term" value="C:outer membrane-bounded periplasmic space"/>
    <property type="evidence" value="ECO:0007669"/>
    <property type="project" value="InterPro"/>
</dbReference>
<evidence type="ECO:0000256" key="1">
    <source>
        <dbReference type="ARBA" id="ARBA00004418"/>
    </source>
</evidence>
<comment type="subcellular location">
    <subcellularLocation>
        <location evidence="1">Periplasm</location>
    </subcellularLocation>
</comment>
<dbReference type="SUPFAM" id="SSF49584">
    <property type="entry name" value="Periplasmic chaperone C-domain"/>
    <property type="match status" value="1"/>
</dbReference>
<dbReference type="RefSeq" id="WP_033783105.1">
    <property type="nucleotide sequence ID" value="NZ_CP028349.1"/>
</dbReference>
<evidence type="ECO:0000256" key="5">
    <source>
        <dbReference type="ARBA" id="ARBA00023186"/>
    </source>
</evidence>
<dbReference type="PANTHER" id="PTHR30251:SF25">
    <property type="entry name" value="FIMBRIAE CHAPARONE"/>
    <property type="match status" value="1"/>
</dbReference>
<evidence type="ECO:0000259" key="7">
    <source>
        <dbReference type="Pfam" id="PF02753"/>
    </source>
</evidence>
<evidence type="ECO:0000259" key="6">
    <source>
        <dbReference type="Pfam" id="PF00345"/>
    </source>
</evidence>
<keyword evidence="3" id="KW-0732">Signal</keyword>
<dbReference type="GO" id="GO:0071555">
    <property type="term" value="P:cell wall organization"/>
    <property type="evidence" value="ECO:0007669"/>
    <property type="project" value="InterPro"/>
</dbReference>
<dbReference type="InterPro" id="IPR001829">
    <property type="entry name" value="Pili_assmbl_chaperone_bac"/>
</dbReference>
<feature type="domain" description="Pili assembly chaperone N-terminal" evidence="6">
    <location>
        <begin position="30"/>
        <end position="154"/>
    </location>
</feature>
<dbReference type="InterPro" id="IPR008962">
    <property type="entry name" value="PapD-like_sf"/>
</dbReference>
<comment type="similarity">
    <text evidence="2">Belongs to the periplasmic pilus chaperone family.</text>
</comment>
<dbReference type="EMBL" id="CP028349">
    <property type="protein sequence ID" value="AVV37904.1"/>
    <property type="molecule type" value="Genomic_DNA"/>
</dbReference>
<dbReference type="InterPro" id="IPR016147">
    <property type="entry name" value="Pili_assmbl_chaperone_N"/>
</dbReference>
<dbReference type="InterPro" id="IPR050643">
    <property type="entry name" value="Periplasmic_pilus_chap"/>
</dbReference>
<evidence type="ECO:0000313" key="9">
    <source>
        <dbReference type="Proteomes" id="UP000241538"/>
    </source>
</evidence>
<gene>
    <name evidence="8" type="ORF">C9381_12200</name>
</gene>
<evidence type="ECO:0000313" key="8">
    <source>
        <dbReference type="EMBL" id="AVV37904.1"/>
    </source>
</evidence>
<protein>
    <submittedName>
        <fullName evidence="8">Fimbrial chaperone protein StbB</fullName>
    </submittedName>
</protein>
<name>A0AAN1NRB2_9GAMM</name>
<evidence type="ECO:0000256" key="3">
    <source>
        <dbReference type="ARBA" id="ARBA00022729"/>
    </source>
</evidence>
<dbReference type="Pfam" id="PF02753">
    <property type="entry name" value="PapD_C"/>
    <property type="match status" value="1"/>
</dbReference>
<organism evidence="8 9">
    <name type="scientific">Pantoea vagans</name>
    <dbReference type="NCBI Taxonomy" id="470934"/>
    <lineage>
        <taxon>Bacteria</taxon>
        <taxon>Pseudomonadati</taxon>
        <taxon>Pseudomonadota</taxon>
        <taxon>Gammaproteobacteria</taxon>
        <taxon>Enterobacterales</taxon>
        <taxon>Erwiniaceae</taxon>
        <taxon>Pantoea</taxon>
    </lineage>
</organism>
<dbReference type="PANTHER" id="PTHR30251">
    <property type="entry name" value="PILUS ASSEMBLY CHAPERONE"/>
    <property type="match status" value="1"/>
</dbReference>
<dbReference type="InterPro" id="IPR016148">
    <property type="entry name" value="Pili_assmbl_chaperone_C"/>
</dbReference>
<feature type="domain" description="Pili assembly chaperone C-terminal" evidence="7">
    <location>
        <begin position="175"/>
        <end position="239"/>
    </location>
</feature>
<dbReference type="InterPro" id="IPR013783">
    <property type="entry name" value="Ig-like_fold"/>
</dbReference>
<keyword evidence="4" id="KW-0574">Periplasm</keyword>